<reference evidence="1 2" key="1">
    <citation type="submission" date="2016-10" db="EMBL/GenBank/DDBJ databases">
        <authorList>
            <person name="de Groot N.N."/>
        </authorList>
    </citation>
    <scope>NUCLEOTIDE SEQUENCE [LARGE SCALE GENOMIC DNA]</scope>
    <source>
        <strain evidence="1 2">HL3</strain>
    </source>
</reference>
<dbReference type="STRING" id="1123397.SAMN05660831_00887"/>
<accession>A0A1I1Q6Z1</accession>
<protein>
    <submittedName>
        <fullName evidence="1">Uncharacterized protein</fullName>
    </submittedName>
</protein>
<proteinExistence type="predicted"/>
<name>A0A1I1Q6Z1_9GAMM</name>
<dbReference type="Proteomes" id="UP000198611">
    <property type="component" value="Unassembled WGS sequence"/>
</dbReference>
<evidence type="ECO:0000313" key="2">
    <source>
        <dbReference type="Proteomes" id="UP000198611"/>
    </source>
</evidence>
<organism evidence="1 2">
    <name type="scientific">Thiohalospira halophila DSM 15071</name>
    <dbReference type="NCBI Taxonomy" id="1123397"/>
    <lineage>
        <taxon>Bacteria</taxon>
        <taxon>Pseudomonadati</taxon>
        <taxon>Pseudomonadota</taxon>
        <taxon>Gammaproteobacteria</taxon>
        <taxon>Thiohalospirales</taxon>
        <taxon>Thiohalospiraceae</taxon>
        <taxon>Thiohalospira</taxon>
    </lineage>
</organism>
<keyword evidence="2" id="KW-1185">Reference proteome</keyword>
<sequence length="103" mass="11626">MVGPLQRKQRQQGAEQIREWAFNLLQAEGIEPVSVVWDLGQLDLDKEEHTLNIITESGIVKASFTARELEDSFSYVHTPQVDELREALGRLREQTGQPPVGEA</sequence>
<dbReference type="AlphaFoldDB" id="A0A1I1Q6Z1"/>
<gene>
    <name evidence="1" type="ORF">SAMN05660831_00887</name>
</gene>
<evidence type="ECO:0000313" key="1">
    <source>
        <dbReference type="EMBL" id="SFD14993.1"/>
    </source>
</evidence>
<dbReference type="EMBL" id="FOMJ01000002">
    <property type="protein sequence ID" value="SFD14993.1"/>
    <property type="molecule type" value="Genomic_DNA"/>
</dbReference>
<dbReference type="RefSeq" id="WP_093427554.1">
    <property type="nucleotide sequence ID" value="NZ_FOMJ01000002.1"/>
</dbReference>